<keyword evidence="3" id="KW-1185">Reference proteome</keyword>
<reference evidence="2 3" key="1">
    <citation type="submission" date="2016-06" db="EMBL/GenBank/DDBJ databases">
        <title>Genome sequence of Oerskovia enterophila DSM 43852.</title>
        <authorList>
            <person name="Poehlein A."/>
            <person name="Jag V."/>
            <person name="Bengelsdorf F.R."/>
            <person name="Daniel R."/>
            <person name="Duerre P."/>
        </authorList>
    </citation>
    <scope>NUCLEOTIDE SEQUENCE [LARGE SCALE GENOMIC DNA]</scope>
    <source>
        <strain evidence="2 3">DSM 43852</strain>
    </source>
</reference>
<evidence type="ECO:0000313" key="3">
    <source>
        <dbReference type="Proteomes" id="UP000093412"/>
    </source>
</evidence>
<evidence type="ECO:0000256" key="1">
    <source>
        <dbReference type="SAM" id="MobiDB-lite"/>
    </source>
</evidence>
<sequence>MDHQTCGLRKAASSVRRDGVPDGAAPAGRARSPAAGVVEAARAGAAPCAPDARRVDGTSSRIPTSATTPMAVMAQNVERQPYCWPRNVPNGTPRTLAAVRPANIIAMAPARLEGATMSAATTAPMPKNAPWHSAARMRPASSSS</sequence>
<organism evidence="2 3">
    <name type="scientific">Oerskovia enterophila</name>
    <dbReference type="NCBI Taxonomy" id="43678"/>
    <lineage>
        <taxon>Bacteria</taxon>
        <taxon>Bacillati</taxon>
        <taxon>Actinomycetota</taxon>
        <taxon>Actinomycetes</taxon>
        <taxon>Micrococcales</taxon>
        <taxon>Cellulomonadaceae</taxon>
        <taxon>Oerskovia</taxon>
    </lineage>
</organism>
<dbReference type="EMBL" id="MAQA01000085">
    <property type="protein sequence ID" value="OCI29325.1"/>
    <property type="molecule type" value="Genomic_DNA"/>
</dbReference>
<gene>
    <name evidence="2" type="ORF">OERS_39840</name>
</gene>
<feature type="compositionally biased region" description="Low complexity" evidence="1">
    <location>
        <begin position="133"/>
        <end position="144"/>
    </location>
</feature>
<feature type="region of interest" description="Disordered" evidence="1">
    <location>
        <begin position="123"/>
        <end position="144"/>
    </location>
</feature>
<dbReference type="Proteomes" id="UP000093412">
    <property type="component" value="Unassembled WGS sequence"/>
</dbReference>
<evidence type="ECO:0000313" key="2">
    <source>
        <dbReference type="EMBL" id="OCI29325.1"/>
    </source>
</evidence>
<feature type="compositionally biased region" description="Polar residues" evidence="1">
    <location>
        <begin position="57"/>
        <end position="67"/>
    </location>
</feature>
<comment type="caution">
    <text evidence="2">The sequence shown here is derived from an EMBL/GenBank/DDBJ whole genome shotgun (WGS) entry which is preliminary data.</text>
</comment>
<feature type="region of interest" description="Disordered" evidence="1">
    <location>
        <begin position="1"/>
        <end position="31"/>
    </location>
</feature>
<protein>
    <submittedName>
        <fullName evidence="2">Uncharacterized protein</fullName>
    </submittedName>
</protein>
<name>A0ABX2Y5U5_9CELL</name>
<proteinExistence type="predicted"/>
<feature type="region of interest" description="Disordered" evidence="1">
    <location>
        <begin position="47"/>
        <end position="67"/>
    </location>
</feature>
<accession>A0ABX2Y5U5</accession>
<feature type="compositionally biased region" description="Low complexity" evidence="1">
    <location>
        <begin position="21"/>
        <end position="31"/>
    </location>
</feature>